<keyword evidence="5" id="KW-0325">Glycoprotein</keyword>
<proteinExistence type="predicted"/>
<dbReference type="SMART" id="SM00034">
    <property type="entry name" value="CLECT"/>
    <property type="match status" value="1"/>
</dbReference>
<feature type="signal peptide" evidence="9">
    <location>
        <begin position="1"/>
        <end position="21"/>
    </location>
</feature>
<dbReference type="PROSITE" id="PS50041">
    <property type="entry name" value="C_TYPE_LECTIN_2"/>
    <property type="match status" value="1"/>
</dbReference>
<feature type="disulfide bond" evidence="6">
    <location>
        <begin position="1550"/>
        <end position="1559"/>
    </location>
</feature>
<dbReference type="CDD" id="cd00054">
    <property type="entry name" value="EGF_CA"/>
    <property type="match status" value="1"/>
</dbReference>
<keyword evidence="6" id="KW-0245">EGF-like domain</keyword>
<dbReference type="CDD" id="cd00037">
    <property type="entry name" value="CLECT"/>
    <property type="match status" value="1"/>
</dbReference>
<feature type="domain" description="EGF-like" evidence="10">
    <location>
        <begin position="1523"/>
        <end position="1560"/>
    </location>
</feature>
<feature type="domain" description="EGF-like" evidence="10">
    <location>
        <begin position="2385"/>
        <end position="2422"/>
    </location>
</feature>
<evidence type="ECO:0000256" key="7">
    <source>
        <dbReference type="SAM" id="MobiDB-lite"/>
    </source>
</evidence>
<feature type="compositionally biased region" description="Low complexity" evidence="7">
    <location>
        <begin position="2905"/>
        <end position="2928"/>
    </location>
</feature>
<reference evidence="13" key="1">
    <citation type="journal article" date="2022" name="bioRxiv">
        <title>Genomics of Preaxostyla Flagellates Illuminates Evolutionary Transitions and the Path Towards Mitochondrial Loss.</title>
        <authorList>
            <person name="Novak L.V.F."/>
            <person name="Treitli S.C."/>
            <person name="Pyrih J."/>
            <person name="Halakuc P."/>
            <person name="Pipaliya S.V."/>
            <person name="Vacek V."/>
            <person name="Brzon O."/>
            <person name="Soukal P."/>
            <person name="Eme L."/>
            <person name="Dacks J.B."/>
            <person name="Karnkowska A."/>
            <person name="Elias M."/>
            <person name="Hampl V."/>
        </authorList>
    </citation>
    <scope>NUCLEOTIDE SEQUENCE</scope>
    <source>
        <strain evidence="13">RCP-MX</strain>
    </source>
</reference>
<dbReference type="InterPro" id="IPR000436">
    <property type="entry name" value="Sushi_SCR_CCP_dom"/>
</dbReference>
<dbReference type="Gene3D" id="2.10.25.10">
    <property type="entry name" value="Laminin"/>
    <property type="match status" value="6"/>
</dbReference>
<feature type="compositionally biased region" description="Polar residues" evidence="7">
    <location>
        <begin position="2831"/>
        <end position="2840"/>
    </location>
</feature>
<evidence type="ECO:0000259" key="12">
    <source>
        <dbReference type="PROSITE" id="PS50923"/>
    </source>
</evidence>
<keyword evidence="2 9" id="KW-0732">Signal</keyword>
<feature type="region of interest" description="Disordered" evidence="7">
    <location>
        <begin position="2762"/>
        <end position="2808"/>
    </location>
</feature>
<feature type="domain" description="Sushi" evidence="12">
    <location>
        <begin position="2003"/>
        <end position="2063"/>
    </location>
</feature>
<keyword evidence="1" id="KW-0768">Sushi</keyword>
<feature type="domain" description="EGF-like" evidence="10">
    <location>
        <begin position="2498"/>
        <end position="2535"/>
    </location>
</feature>
<feature type="domain" description="Sushi" evidence="12">
    <location>
        <begin position="1166"/>
        <end position="1226"/>
    </location>
</feature>
<evidence type="ECO:0000256" key="4">
    <source>
        <dbReference type="ARBA" id="ARBA00023157"/>
    </source>
</evidence>
<evidence type="ECO:0000256" key="3">
    <source>
        <dbReference type="ARBA" id="ARBA00022737"/>
    </source>
</evidence>
<dbReference type="InterPro" id="IPR016186">
    <property type="entry name" value="C-type_lectin-like/link_sf"/>
</dbReference>
<dbReference type="PROSITE" id="PS50026">
    <property type="entry name" value="EGF_3"/>
    <property type="match status" value="8"/>
</dbReference>
<feature type="transmembrane region" description="Helical" evidence="8">
    <location>
        <begin position="2678"/>
        <end position="2702"/>
    </location>
</feature>
<gene>
    <name evidence="13" type="ORF">PAPYR_10063</name>
</gene>
<dbReference type="InterPro" id="IPR050350">
    <property type="entry name" value="Compl-Cell_Adhes-Reg"/>
</dbReference>
<keyword evidence="3" id="KW-0677">Repeat</keyword>
<dbReference type="SUPFAM" id="SSF56436">
    <property type="entry name" value="C-type lectin-like"/>
    <property type="match status" value="1"/>
</dbReference>
<feature type="region of interest" description="Disordered" evidence="7">
    <location>
        <begin position="2831"/>
        <end position="2957"/>
    </location>
</feature>
<keyword evidence="8" id="KW-1133">Transmembrane helix</keyword>
<feature type="domain" description="EGF-like" evidence="10">
    <location>
        <begin position="2575"/>
        <end position="2612"/>
    </location>
</feature>
<feature type="disulfide bond" evidence="6">
    <location>
        <begin position="2563"/>
        <end position="2572"/>
    </location>
</feature>
<dbReference type="PROSITE" id="PS50923">
    <property type="entry name" value="SUSHI"/>
    <property type="match status" value="5"/>
</dbReference>
<feature type="domain" description="EGF-like" evidence="10">
    <location>
        <begin position="2537"/>
        <end position="2573"/>
    </location>
</feature>
<dbReference type="PANTHER" id="PTHR19325">
    <property type="entry name" value="COMPLEMENT COMPONENT-RELATED SUSHI DOMAIN-CONTAINING"/>
    <property type="match status" value="1"/>
</dbReference>
<evidence type="ECO:0000256" key="6">
    <source>
        <dbReference type="PROSITE-ProRule" id="PRU00076"/>
    </source>
</evidence>
<dbReference type="SMART" id="SM00181">
    <property type="entry name" value="EGF"/>
    <property type="match status" value="12"/>
</dbReference>
<evidence type="ECO:0000256" key="9">
    <source>
        <dbReference type="SAM" id="SignalP"/>
    </source>
</evidence>
<feature type="region of interest" description="Disordered" evidence="7">
    <location>
        <begin position="2990"/>
        <end position="3029"/>
    </location>
</feature>
<dbReference type="InterPro" id="IPR001881">
    <property type="entry name" value="EGF-like_Ca-bd_dom"/>
</dbReference>
<evidence type="ECO:0000259" key="11">
    <source>
        <dbReference type="PROSITE" id="PS50041"/>
    </source>
</evidence>
<dbReference type="Proteomes" id="UP001141327">
    <property type="component" value="Unassembled WGS sequence"/>
</dbReference>
<feature type="disulfide bond" evidence="6">
    <location>
        <begin position="728"/>
        <end position="737"/>
    </location>
</feature>
<keyword evidence="4 6" id="KW-1015">Disulfide bond</keyword>
<feature type="domain" description="EGF-like" evidence="10">
    <location>
        <begin position="701"/>
        <end position="738"/>
    </location>
</feature>
<dbReference type="SMART" id="SM00179">
    <property type="entry name" value="EGF_CA"/>
    <property type="match status" value="5"/>
</dbReference>
<evidence type="ECO:0000256" key="5">
    <source>
        <dbReference type="ARBA" id="ARBA00023180"/>
    </source>
</evidence>
<dbReference type="InterPro" id="IPR001304">
    <property type="entry name" value="C-type_lectin-like"/>
</dbReference>
<dbReference type="InterPro" id="IPR016187">
    <property type="entry name" value="CTDL_fold"/>
</dbReference>
<accession>A0ABQ8U8G9</accession>
<feature type="disulfide bond" evidence="6">
    <location>
        <begin position="2525"/>
        <end position="2534"/>
    </location>
</feature>
<evidence type="ECO:0000256" key="8">
    <source>
        <dbReference type="SAM" id="Phobius"/>
    </source>
</evidence>
<feature type="domain" description="Sushi" evidence="12">
    <location>
        <begin position="1564"/>
        <end position="1624"/>
    </location>
</feature>
<feature type="compositionally biased region" description="Low complexity" evidence="7">
    <location>
        <begin position="2773"/>
        <end position="2788"/>
    </location>
</feature>
<dbReference type="Pfam" id="PF00059">
    <property type="entry name" value="Lectin_C"/>
    <property type="match status" value="1"/>
</dbReference>
<dbReference type="Gene3D" id="2.10.70.10">
    <property type="entry name" value="Complement Module, domain 1"/>
    <property type="match status" value="2"/>
</dbReference>
<dbReference type="InterPro" id="IPR000742">
    <property type="entry name" value="EGF"/>
</dbReference>
<dbReference type="PROSITE" id="PS01186">
    <property type="entry name" value="EGF_2"/>
    <property type="match status" value="11"/>
</dbReference>
<feature type="disulfide bond" evidence="6">
    <location>
        <begin position="1989"/>
        <end position="1998"/>
    </location>
</feature>
<feature type="disulfide bond" evidence="6">
    <location>
        <begin position="2412"/>
        <end position="2421"/>
    </location>
</feature>
<feature type="domain" description="Sushi" evidence="12">
    <location>
        <begin position="742"/>
        <end position="807"/>
    </location>
</feature>
<feature type="disulfide bond" evidence="6">
    <location>
        <begin position="2602"/>
        <end position="2611"/>
    </location>
</feature>
<comment type="caution">
    <text evidence="13">The sequence shown here is derived from an EMBL/GenBank/DDBJ whole genome shotgun (WGS) entry which is preliminary data.</text>
</comment>
<sequence length="3029" mass="297723">MPRYFIVLLLVFSSLFPYLHGYCPPVGSFWVFELNHDCWVLNNNQNKWPDARTFCANVWNSTVAPKGGDLASIRSQLEYEVINKVVTNQEFWIGFTRNSLTSPFYWVDGTPVNFTRWATDQPAKGSNYAVMSSTNAGKGFWYTVTSSTSAKCSMTALCTAKGDLNARCLDGRCICSSGEFFGPLCERPPVCPTPTISVGATVVSGCVAGGALGSACTLGCTAGYYQAPGATPSGTCTQSAAGVEPTYGTNMTCIPYACPAPSLPPHAVVASGCLAGAPLGSDCTLGCKLGYGASGSAAYPCTATGATTAAFMGGTLVCTPLTCAAPSPDPSMLVVAGCTAGGALNDTCTLACANGYTASGSGSYVCQGTGPGVAEYAGGSLACTAATCPALAPADPLVLLSGCIENGPLGSPCQLGCADGYVAAGSDAYPCAPTGPGTAAYTGGSLTCSPVTCPALVPSDPSMVVVSGCQAGGALGAPCTLGCAPGLVASGDPSYPCAGTGSNAAVYSGGALTCTAPGTCPPPVLDHSQAVLSGCAAGGAVGSSCTLRCADGYQSTGGSADYPCTGTISPTYTGGALTCQAVDCPALVPTGAGLLVVGGCDAGPLGSLCALACEAGYMPAGDSTATCTGTAVGAAAYTGASINCTGPHPWGESHDLPSGHGLSERWGMHGGPVRLHSRLERPRVRPPRCRHPSPSVPPPSPEGNCTSNVDCQHGGTCLGTAPTKTCSCPLGWGGPLCQTQTYACPAPSLGAGVEVLAGCVDGSPLGATCLLGCRYGMVAAGTNSSTCTDSGTPGLGAWVGSSLTCTPATCAALVPPAPAEVAWGCGDSGSQGTECVLRCPWGYHPSGTAEYPCLATGPGSAAYTGGNLTCSAVSCPERVPSSAEVVLEGCGNATLGTPCRVECAWGYMPEGVGNYTCQGLGPGMAGYAGGNLSCTPVTCPALVPSDPNMVVVSGCQAGGALGAPCTLGCAPGLVASGDPSYPCAGTAQGSALYTGGSLSCTSPGVCPPPVLDPSQAVLSGCAAGGAVGSPCKLRCADGYQSTGGSADYPCTGTTSPTYTGGALTCQAVTCPSFTEAILGATIYEGCYDGAKCFLRCEQGYQPEGHSDWECVGIAEGLSQYVGGDMTCNALNCTLDEECLNGGFCSALGQCVCAAGWSGPACAHYAVFCPAWSVHQSEFIAGGCLAGAAVGDPCKVGCADGFIQSGDGSYSCDAAARWTGGSLLCVAATCPALTPAYPELVLSGCGPEGPHGANCTLGCAPGYAASGSASYPCTGTGPGVAAYTGGAVNCVAATCPALTPTGPLLVESGCLANGTLGALCSLNCSAGFFASGDPNYTCLGTGPGAAAYVGGSLTCTPFGTCPPPVVDASRAVLSGCAAGGAVGSSCKLRCADGYQSTGGSADYPCTGTISPTYTGGALTCQAVQCPAMPLALGQVVVSGCGEGPLDSGCTLRCESGYMPSGGYQYACTGTAIGAANYTGGSLNCSPAPCLSSGDCNGGTCSAVGIVPGNCTCLPGWSGPGCAHLEGNCTAAADCLHGGTCLGAAPAKYCTCPLGWAGAQCQVQTIACAAWLPHLSEVVLSGCGDHAPYGAGCQVQCASGYIQSGTGAYTCGLDGLWAGGSLVCTAATCPALTPAYPELVLSGCGPEGPHGANCTLGCAPGYAASGSDSYPCTATGPGTAAYTGGAVNCVGLNITCLVALPNRSARVGHHLQSLWDAHIARCRPLLILVLAAATCPALVPAAPAMVLAGCTAGGALGASCTLACPGGYVASGNASYPCAGAGPGTAAYVGGSLTCTAPGTCPPPALDASRAVLSGCAAGGAVSSSCRLRCADGYQSTGGSVDYPCTGTTSPTYTGGTLTCQAVQCPALPLALGQVVVSGCGEGPLGSGCTLRCESGYMPSGGYHYTCTGTAVGAANYTGGSLTCSPSKCRSNTDCNGGTCSAVGVVPGNCTCLPGWSGPGCARLEGNCTTAADCLHGGTCLGAAPTKYCTCPLGWTGAQCQVQTIACAAWLPHLSELVLSGCGDHAPYGAGCQVQCASGYIQSGTGAYTCGLDGLWAGGSLVCTAATCPALTPAYPELVLSGCGPEGPHGANCTLGCAPGYAASGSASYPCTGTGPGVAAYTGGALNCVAATCPALVPAAPAMVLAGCTAGGALGASCTLACPGGYVASGNASYPCAGAGPGTAAYVGGSLTCTAPGTCPPPALDASRAVLSGCAAGGAVSSSCTLRCADGYQSTGGSADYPCTGTISPTYTGGALTCQGPQAPAPVIHVINPIPTTTSFFATAAVQCPALPLALGQVVVSGCGEGPLGSGCTLRCESGYMPSGGYHYTCTGTAVGAANYTGGSLTCSPVGCLSSGDCNGGTCSAVGSVPGNCTCLPGWSGPGCAHHDGNCTTDADCAHGGTCRGTAPTKTCSCPVGYSGPRCLTLGLTPPSHSERWWAHLIIVCTLTDGDCTTNADCANGGSCVVWNPRTIGCSPLWLTRHPVLSALPDAHFELALPYPEGLCARDTDCAHGGNCTGSSPARTCACAVGYSGPLCQDTEGNCTLDSDCNGGVCTGVAPTRTCACPTGYSGKNCETHEGSCTGDNQCHHGAICVGPAPGRYCNCTAGWGGPTCNTTLPAGDPCLTDTECQAGGDFNATCASILLGASRAFANDVSPFVVAFRCRCSAGFVGSFCRPAPSFGLVIALSVALPILFLALFFASWWLCCLRRRRSAAAEKPIKAELADRAETVFSPLISRRRPSAPQAETTVSLVTPVPVPVTTRTFVTPVPVDRPASRPASSPSQQEEQPSSTDVTSGGPESPTDGMAAQAPHTASFHSVNLGTGRETDVLQITTSVVPGSSRGSLPGDGWGSEADMTDASMSAKDGATAASVSVPTLQPLKKPATLSALPDDDQETSPPTQRRGPAKELAPLELSPSASSGGLLTGTLPLGVSTPATGMGPITPGTLPLGASTPATAGPVSLAGPMTPAGGLTTPVTPTSTIAHVAAMLGLEDHPTLSDPADATHRAGGLDMPPVSERAALSVGETPEPHGA</sequence>
<feature type="domain" description="Sushi" evidence="12">
    <location>
        <begin position="256"/>
        <end position="320"/>
    </location>
</feature>
<evidence type="ECO:0000313" key="13">
    <source>
        <dbReference type="EMBL" id="KAJ4455048.1"/>
    </source>
</evidence>
<evidence type="ECO:0000259" key="10">
    <source>
        <dbReference type="PROSITE" id="PS50026"/>
    </source>
</evidence>
<dbReference type="SMART" id="SM00032">
    <property type="entry name" value="CCP"/>
    <property type="match status" value="22"/>
</dbReference>
<comment type="caution">
    <text evidence="6">Lacks conserved residue(s) required for the propagation of feature annotation.</text>
</comment>
<feature type="disulfide bond" evidence="6">
    <location>
        <begin position="1152"/>
        <end position="1161"/>
    </location>
</feature>
<dbReference type="PANTHER" id="PTHR19325:SF560">
    <property type="entry name" value="SUSHI, VON WILLEBRAND FACTOR TYPE A, EGF AND PENTRAXIN DOMAIN-CONTAINING PROTEIN 1"/>
    <property type="match status" value="1"/>
</dbReference>
<dbReference type="SUPFAM" id="SSF57535">
    <property type="entry name" value="Complement control module/SCR domain"/>
    <property type="match status" value="5"/>
</dbReference>
<feature type="region of interest" description="Disordered" evidence="7">
    <location>
        <begin position="682"/>
        <end position="703"/>
    </location>
</feature>
<name>A0ABQ8U8G9_9EUKA</name>
<keyword evidence="8" id="KW-0472">Membrane</keyword>
<evidence type="ECO:0000313" key="14">
    <source>
        <dbReference type="Proteomes" id="UP001141327"/>
    </source>
</evidence>
<evidence type="ECO:0000256" key="2">
    <source>
        <dbReference type="ARBA" id="ARBA00022729"/>
    </source>
</evidence>
<organism evidence="13 14">
    <name type="scientific">Paratrimastix pyriformis</name>
    <dbReference type="NCBI Taxonomy" id="342808"/>
    <lineage>
        <taxon>Eukaryota</taxon>
        <taxon>Metamonada</taxon>
        <taxon>Preaxostyla</taxon>
        <taxon>Paratrimastigidae</taxon>
        <taxon>Paratrimastix</taxon>
    </lineage>
</organism>
<dbReference type="EMBL" id="JAPMOS010000122">
    <property type="protein sequence ID" value="KAJ4455048.1"/>
    <property type="molecule type" value="Genomic_DNA"/>
</dbReference>
<dbReference type="Gene3D" id="3.10.100.10">
    <property type="entry name" value="Mannose-Binding Protein A, subunit A"/>
    <property type="match status" value="1"/>
</dbReference>
<protein>
    <submittedName>
        <fullName evidence="13">Uncharacterized protein</fullName>
    </submittedName>
</protein>
<dbReference type="InterPro" id="IPR035976">
    <property type="entry name" value="Sushi/SCR/CCP_sf"/>
</dbReference>
<feature type="domain" description="EGF-like" evidence="10">
    <location>
        <begin position="1962"/>
        <end position="1999"/>
    </location>
</feature>
<feature type="domain" description="EGF-like" evidence="10">
    <location>
        <begin position="1128"/>
        <end position="1162"/>
    </location>
</feature>
<dbReference type="PROSITE" id="PS00022">
    <property type="entry name" value="EGF_1"/>
    <property type="match status" value="11"/>
</dbReference>
<feature type="chain" id="PRO_5046574822" evidence="9">
    <location>
        <begin position="22"/>
        <end position="3029"/>
    </location>
</feature>
<keyword evidence="8" id="KW-0812">Transmembrane</keyword>
<keyword evidence="14" id="KW-1185">Reference proteome</keyword>
<dbReference type="SUPFAM" id="SSF57196">
    <property type="entry name" value="EGF/Laminin"/>
    <property type="match status" value="3"/>
</dbReference>
<evidence type="ECO:0000256" key="1">
    <source>
        <dbReference type="ARBA" id="ARBA00022659"/>
    </source>
</evidence>
<feature type="domain" description="C-type lectin" evidence="11">
    <location>
        <begin position="34"/>
        <end position="141"/>
    </location>
</feature>